<name>A0A0M1P0H9_9BACL</name>
<proteinExistence type="predicted"/>
<feature type="domain" description="Transcription regulator PadR C-terminal" evidence="2">
    <location>
        <begin position="88"/>
        <end position="170"/>
    </location>
</feature>
<comment type="caution">
    <text evidence="3">The sequence shown here is derived from an EMBL/GenBank/DDBJ whole genome shotgun (WGS) entry which is preliminary data.</text>
</comment>
<accession>A0A0M1P0H9</accession>
<evidence type="ECO:0000313" key="3">
    <source>
        <dbReference type="EMBL" id="KOR88008.1"/>
    </source>
</evidence>
<dbReference type="Gene3D" id="1.10.10.10">
    <property type="entry name" value="Winged helix-like DNA-binding domain superfamily/Winged helix DNA-binding domain"/>
    <property type="match status" value="1"/>
</dbReference>
<evidence type="ECO:0000259" key="2">
    <source>
        <dbReference type="Pfam" id="PF10400"/>
    </source>
</evidence>
<dbReference type="Proteomes" id="UP000036932">
    <property type="component" value="Unassembled WGS sequence"/>
</dbReference>
<evidence type="ECO:0000313" key="4">
    <source>
        <dbReference type="Proteomes" id="UP000036932"/>
    </source>
</evidence>
<dbReference type="InterPro" id="IPR018309">
    <property type="entry name" value="Tscrpt_reg_PadR_C"/>
</dbReference>
<gene>
    <name evidence="3" type="ORF">AM231_01875</name>
</gene>
<dbReference type="Pfam" id="PF10400">
    <property type="entry name" value="Vir_act_alpha_C"/>
    <property type="match status" value="1"/>
</dbReference>
<sequence length="181" mass="21159">MLEYILLGMLMEGTMSGYDLKKTIDSTVGTFYKASYGSLYPALKRLADKDMVSLTETDNNKNKKLYTLQPSGQQAFLEWLSGPIQAGRNEQLIRIFFFDYLDEDIRQKRLAEYTFKVDEEIHMLEAVKSIVAGELAEIEHPENYYYRVSVLAYGLNHLQMERQWLKDIMERKDLNHVKPEN</sequence>
<keyword evidence="4" id="KW-1185">Reference proteome</keyword>
<dbReference type="OrthoDB" id="9783723at2"/>
<dbReference type="PANTHER" id="PTHR43252">
    <property type="entry name" value="TRANSCRIPTIONAL REGULATOR YQJI"/>
    <property type="match status" value="1"/>
</dbReference>
<dbReference type="AlphaFoldDB" id="A0A0M1P0H9"/>
<organism evidence="3 4">
    <name type="scientific">Paenibacillus solani</name>
    <dbReference type="NCBI Taxonomy" id="1705565"/>
    <lineage>
        <taxon>Bacteria</taxon>
        <taxon>Bacillati</taxon>
        <taxon>Bacillota</taxon>
        <taxon>Bacilli</taxon>
        <taxon>Bacillales</taxon>
        <taxon>Paenibacillaceae</taxon>
        <taxon>Paenibacillus</taxon>
    </lineage>
</organism>
<evidence type="ECO:0000259" key="1">
    <source>
        <dbReference type="Pfam" id="PF03551"/>
    </source>
</evidence>
<dbReference type="InterPro" id="IPR005149">
    <property type="entry name" value="Tscrpt_reg_PadR_N"/>
</dbReference>
<dbReference type="EMBL" id="LIUT01000001">
    <property type="protein sequence ID" value="KOR88008.1"/>
    <property type="molecule type" value="Genomic_DNA"/>
</dbReference>
<dbReference type="PANTHER" id="PTHR43252:SF6">
    <property type="entry name" value="NEGATIVE TRANSCRIPTION REGULATOR PADR"/>
    <property type="match status" value="1"/>
</dbReference>
<feature type="domain" description="Transcription regulator PadR N-terminal" evidence="1">
    <location>
        <begin position="6"/>
        <end position="76"/>
    </location>
</feature>
<dbReference type="PATRIC" id="fig|1705565.3.peg.2231"/>
<dbReference type="RefSeq" id="WP_054401062.1">
    <property type="nucleotide sequence ID" value="NZ_LIUT01000001.1"/>
</dbReference>
<dbReference type="InterPro" id="IPR036390">
    <property type="entry name" value="WH_DNA-bd_sf"/>
</dbReference>
<dbReference type="InterPro" id="IPR036388">
    <property type="entry name" value="WH-like_DNA-bd_sf"/>
</dbReference>
<dbReference type="SUPFAM" id="SSF46785">
    <property type="entry name" value="Winged helix' DNA-binding domain"/>
    <property type="match status" value="1"/>
</dbReference>
<protein>
    <submittedName>
        <fullName evidence="3">PadR family transcriptional regulator</fullName>
    </submittedName>
</protein>
<reference evidence="4" key="1">
    <citation type="submission" date="2015-08" db="EMBL/GenBank/DDBJ databases">
        <title>Genome sequencing project for genomic taxonomy and phylogenomics of Bacillus-like bacteria.</title>
        <authorList>
            <person name="Liu B."/>
            <person name="Wang J."/>
            <person name="Zhu Y."/>
            <person name="Liu G."/>
            <person name="Chen Q."/>
            <person name="Chen Z."/>
            <person name="Lan J."/>
            <person name="Che J."/>
            <person name="Ge C."/>
            <person name="Shi H."/>
            <person name="Pan Z."/>
            <person name="Liu X."/>
        </authorList>
    </citation>
    <scope>NUCLEOTIDE SEQUENCE [LARGE SCALE GENOMIC DNA]</scope>
    <source>
        <strain evidence="4">FJAT-22460</strain>
    </source>
</reference>
<dbReference type="Pfam" id="PF03551">
    <property type="entry name" value="PadR"/>
    <property type="match status" value="1"/>
</dbReference>